<dbReference type="PROSITE" id="PS51257">
    <property type="entry name" value="PROKAR_LIPOPROTEIN"/>
    <property type="match status" value="1"/>
</dbReference>
<keyword evidence="3" id="KW-0624">Polysaccharide degradation</keyword>
<dbReference type="InterPro" id="IPR011050">
    <property type="entry name" value="Pectin_lyase_fold/virulence"/>
</dbReference>
<organism evidence="4 5">
    <name type="scientific">Sphingobacterium detergens</name>
    <dbReference type="NCBI Taxonomy" id="1145106"/>
    <lineage>
        <taxon>Bacteria</taxon>
        <taxon>Pseudomonadati</taxon>
        <taxon>Bacteroidota</taxon>
        <taxon>Sphingobacteriia</taxon>
        <taxon>Sphingobacteriales</taxon>
        <taxon>Sphingobacteriaceae</taxon>
        <taxon>Sphingobacterium</taxon>
    </lineage>
</organism>
<comment type="caution">
    <text evidence="4">The sequence shown here is derived from an EMBL/GenBank/DDBJ whole genome shotgun (WGS) entry which is preliminary data.</text>
</comment>
<evidence type="ECO:0000256" key="1">
    <source>
        <dbReference type="ARBA" id="ARBA00022737"/>
    </source>
</evidence>
<dbReference type="InterPro" id="IPR012334">
    <property type="entry name" value="Pectin_lyas_fold"/>
</dbReference>
<evidence type="ECO:0000313" key="5">
    <source>
        <dbReference type="Proteomes" id="UP000286246"/>
    </source>
</evidence>
<reference evidence="4 5" key="1">
    <citation type="submission" date="2018-09" db="EMBL/GenBank/DDBJ databases">
        <title>Genomic Encyclopedia of Type Strains, Phase III (KMG-III): the genomes of soil and plant-associated and newly described type strains.</title>
        <authorList>
            <person name="Whitman W."/>
        </authorList>
    </citation>
    <scope>NUCLEOTIDE SEQUENCE [LARGE SCALE GENOMIC DNA]</scope>
    <source>
        <strain evidence="4 5">CECT 7938</strain>
    </source>
</reference>
<dbReference type="EMBL" id="RAPY01000008">
    <property type="protein sequence ID" value="RKE42702.1"/>
    <property type="molecule type" value="Genomic_DNA"/>
</dbReference>
<dbReference type="Gene3D" id="2.160.20.10">
    <property type="entry name" value="Single-stranded right-handed beta-helix, Pectin lyase-like"/>
    <property type="match status" value="1"/>
</dbReference>
<evidence type="ECO:0000256" key="2">
    <source>
        <dbReference type="ARBA" id="ARBA00023277"/>
    </source>
</evidence>
<name>A0A420AE97_SPHD1</name>
<dbReference type="AlphaFoldDB" id="A0A420AE97"/>
<accession>A0A420AE97</accession>
<proteinExistence type="predicted"/>
<evidence type="ECO:0000256" key="3">
    <source>
        <dbReference type="ARBA" id="ARBA00023326"/>
    </source>
</evidence>
<sequence length="481" mass="52849">MNSNIKHLKNCWILPGFFGLMFTFLSCTGIEKSLQQNEQQSQQQVEHKLARMASAAGQLDSPMVKSLAYQVIVNNDTLDVWQETCYDLAQNGGQTDVHTALFNYVPGTQVKIICSSAFSNFTLSPKRLNIPVVKNGNELTFTLPEYYNYALAIPGRAPLLLFGSPDYSAYKPGAVVFAKGIHHGVNGVFKLESNKTYYLEEGAILRGKVLIENVSNVKLIGRGYIDDRTAPVAGNFVKVYRSQNVELRGFGIRHAALGWQVDMVNSSNVNVSHLNLLSFGQNNDGLDLGSGCQDVHFSHCFIGSGDDGFGWHATNAAADGETPLLNCSAHDCMIWKNQVGVGIRIGSSLETSSVEQLTFKDIDIAKMTWGGHSVAIPHSDWADVRNITFEGIRDETIGNTRFVLMYIKQNSNSNPVYRPGTISNIRFIDCVSSATAATFEGYDAEHMIKDVTFKNVKVGGRNMLQSDIVANSFTSNITVVD</sequence>
<dbReference type="PANTHER" id="PTHR31736:SF9">
    <property type="entry name" value="ENDO-XYLOGALACTURONAN HYDROLASE A-RELATED"/>
    <property type="match status" value="1"/>
</dbReference>
<keyword evidence="1" id="KW-0677">Repeat</keyword>
<dbReference type="SUPFAM" id="SSF51126">
    <property type="entry name" value="Pectin lyase-like"/>
    <property type="match status" value="1"/>
</dbReference>
<dbReference type="OrthoDB" id="9795222at2"/>
<dbReference type="RefSeq" id="WP_147420495.1">
    <property type="nucleotide sequence ID" value="NZ_RAPY01000008.1"/>
</dbReference>
<keyword evidence="5" id="KW-1185">Reference proteome</keyword>
<evidence type="ECO:0008006" key="6">
    <source>
        <dbReference type="Google" id="ProtNLM"/>
    </source>
</evidence>
<dbReference type="PANTHER" id="PTHR31736">
    <property type="match status" value="1"/>
</dbReference>
<keyword evidence="2" id="KW-0119">Carbohydrate metabolism</keyword>
<gene>
    <name evidence="4" type="ORF">DFQ12_5621</name>
</gene>
<dbReference type="Proteomes" id="UP000286246">
    <property type="component" value="Unassembled WGS sequence"/>
</dbReference>
<dbReference type="GO" id="GO:0000272">
    <property type="term" value="P:polysaccharide catabolic process"/>
    <property type="evidence" value="ECO:0007669"/>
    <property type="project" value="UniProtKB-KW"/>
</dbReference>
<evidence type="ECO:0000313" key="4">
    <source>
        <dbReference type="EMBL" id="RKE42702.1"/>
    </source>
</evidence>
<protein>
    <recommendedName>
        <fullName evidence="6">Glycosyl hydrolase family 28</fullName>
    </recommendedName>
</protein>